<dbReference type="Gene3D" id="3.40.50.10140">
    <property type="entry name" value="Toll/interleukin-1 receptor homology (TIR) domain"/>
    <property type="match status" value="1"/>
</dbReference>
<evidence type="ECO:0000256" key="1">
    <source>
        <dbReference type="SAM" id="Phobius"/>
    </source>
</evidence>
<dbReference type="Pfam" id="PF13676">
    <property type="entry name" value="TIR_2"/>
    <property type="match status" value="1"/>
</dbReference>
<dbReference type="SUPFAM" id="SSF52200">
    <property type="entry name" value="Toll/Interleukin receptor TIR domain"/>
    <property type="match status" value="1"/>
</dbReference>
<keyword evidence="4" id="KW-1185">Reference proteome</keyword>
<keyword evidence="1" id="KW-0812">Transmembrane</keyword>
<protein>
    <submittedName>
        <fullName evidence="3">Toll/interleukin-1 receptor domain-containing protein</fullName>
    </submittedName>
</protein>
<feature type="domain" description="TIR" evidence="2">
    <location>
        <begin position="4"/>
        <end position="128"/>
    </location>
</feature>
<feature type="transmembrane region" description="Helical" evidence="1">
    <location>
        <begin position="310"/>
        <end position="333"/>
    </location>
</feature>
<dbReference type="EMBL" id="CP116669">
    <property type="protein sequence ID" value="WCI02642.1"/>
    <property type="molecule type" value="Genomic_DNA"/>
</dbReference>
<feature type="transmembrane region" description="Helical" evidence="1">
    <location>
        <begin position="254"/>
        <end position="276"/>
    </location>
</feature>
<name>A0ABY7RG20_9PSED</name>
<dbReference type="InterPro" id="IPR035897">
    <property type="entry name" value="Toll_tir_struct_dom_sf"/>
</dbReference>
<sequence length="527" mass="56819">MASIFISYRRKDYTAGVSTLEQHLRGYFGQASVVLDQDGFLGGTDWQAEMRAAVIQSSVVICAVGDSWSEPSLRKSGPDHLHEELNIARSLGKPIIPVVVGSGAGKSALTQLPAAIAWLTKLHAVDCTGPELGRIKALERAIGSNVLAATGAGGASIGAMVADLFYSLLYPVSAGGIALRGTASGMTSALLGVSFSAVGLLMLSMVLREDFDALAPLGKILGVVVIFVGLVYGLASLITRFGPARAHPRGRFTYALRFCAAIITCGVLYFTVWVSFLPDGFFTQMMNALEEGGAAELKTAEEINNFPPHLMVVMGVFNLGLIFHLLYITWGFVRSIAAVVRTGRLPAFLLFVSLIMAIGIMGWISYSMSAETPAPSKKPVRIAGQMPREFSFSNGSDKLTVAGTELMPMKIRASGNMRFENNIVILDFKELVVENRTDASVIVDRIHFTLGRRVDGKFSWTDPVPFSNEVAFGAIDGHGERRLEDFTLRARLHPTMKPGETVLTVWVTINGKAEQPIGDGSDAILRW</sequence>
<evidence type="ECO:0000313" key="4">
    <source>
        <dbReference type="Proteomes" id="UP001214301"/>
    </source>
</evidence>
<dbReference type="InterPro" id="IPR000157">
    <property type="entry name" value="TIR_dom"/>
</dbReference>
<keyword evidence="1" id="KW-0472">Membrane</keyword>
<keyword evidence="1" id="KW-1133">Transmembrane helix</keyword>
<dbReference type="GeneID" id="301034986"/>
<evidence type="ECO:0000259" key="2">
    <source>
        <dbReference type="Pfam" id="PF13676"/>
    </source>
</evidence>
<keyword evidence="3" id="KW-0675">Receptor</keyword>
<feature type="transmembrane region" description="Helical" evidence="1">
    <location>
        <begin position="345"/>
        <end position="366"/>
    </location>
</feature>
<gene>
    <name evidence="3" type="ORF">PMC74_12425</name>
</gene>
<proteinExistence type="predicted"/>
<reference evidence="3 4" key="1">
    <citation type="journal article" date="2020" name="Front. Microbiol.">
        <title>Toward Biorecycling: Isolation of a Soil Bacterium That Grows on a Polyurethane Oligomer and Monomer.</title>
        <authorList>
            <person name="Espinosa M.J.C."/>
            <person name="Blanco A.C."/>
            <person name="Schmidgall T."/>
            <person name="Atanasoff-Kardjalieff A.K."/>
            <person name="Kappelmeyer U."/>
            <person name="Tischler D."/>
            <person name="Pieper D.H."/>
            <person name="Heipieper H.J."/>
            <person name="Eberlein C."/>
        </authorList>
    </citation>
    <scope>NUCLEOTIDE SEQUENCE [LARGE SCALE GENOMIC DNA]</scope>
    <source>
        <strain evidence="3 4">TDA1</strain>
    </source>
</reference>
<organism evidence="3 4">
    <name type="scientific">Pseudomonas capeferrum</name>
    <dbReference type="NCBI Taxonomy" id="1495066"/>
    <lineage>
        <taxon>Bacteria</taxon>
        <taxon>Pseudomonadati</taxon>
        <taxon>Pseudomonadota</taxon>
        <taxon>Gammaproteobacteria</taxon>
        <taxon>Pseudomonadales</taxon>
        <taxon>Pseudomonadaceae</taxon>
        <taxon>Pseudomonas</taxon>
    </lineage>
</organism>
<feature type="transmembrane region" description="Helical" evidence="1">
    <location>
        <begin position="220"/>
        <end position="242"/>
    </location>
</feature>
<dbReference type="Proteomes" id="UP001214301">
    <property type="component" value="Chromosome"/>
</dbReference>
<evidence type="ECO:0000313" key="3">
    <source>
        <dbReference type="EMBL" id="WCI02642.1"/>
    </source>
</evidence>
<dbReference type="RefSeq" id="WP_033697819.1">
    <property type="nucleotide sequence ID" value="NZ_CP116669.1"/>
</dbReference>
<accession>A0ABY7RG20</accession>
<feature type="transmembrane region" description="Helical" evidence="1">
    <location>
        <begin position="189"/>
        <end position="208"/>
    </location>
</feature>